<keyword evidence="3" id="KW-1185">Reference proteome</keyword>
<evidence type="ECO:0000256" key="1">
    <source>
        <dbReference type="SAM" id="SignalP"/>
    </source>
</evidence>
<reference evidence="2 3" key="1">
    <citation type="submission" date="2024-09" db="EMBL/GenBank/DDBJ databases">
        <title>Aeromonas strains Genome sequencing and assembly.</title>
        <authorList>
            <person name="Hu X."/>
            <person name="Tang B."/>
        </authorList>
    </citation>
    <scope>NUCLEOTIDE SEQUENCE [LARGE SCALE GENOMIC DNA]</scope>
    <source>
        <strain evidence="2 3">NB23SCDHY001</strain>
    </source>
</reference>
<name>A0ABW9GSK3_9GAMM</name>
<protein>
    <recommendedName>
        <fullName evidence="4">DUF2946 domain-containing protein</fullName>
    </recommendedName>
</protein>
<dbReference type="RefSeq" id="WP_408791090.1">
    <property type="nucleotide sequence ID" value="NZ_JBGXBU010000006.1"/>
</dbReference>
<dbReference type="EMBL" id="JBGXBU010000006">
    <property type="protein sequence ID" value="MFM4894125.1"/>
    <property type="molecule type" value="Genomic_DNA"/>
</dbReference>
<evidence type="ECO:0000313" key="2">
    <source>
        <dbReference type="EMBL" id="MFM4894125.1"/>
    </source>
</evidence>
<comment type="caution">
    <text evidence="2">The sequence shown here is derived from an EMBL/GenBank/DDBJ whole genome shotgun (WGS) entry which is preliminary data.</text>
</comment>
<evidence type="ECO:0000313" key="3">
    <source>
        <dbReference type="Proteomes" id="UP001630969"/>
    </source>
</evidence>
<sequence length="132" mass="15159">MSVLMAFMLLFATLGVARSAVVVPQHQHSQESVFHGASVPEGGAVKFIGTHQSHLLRLEHGQLREDERPPLDYQLIADWSAAFCQLLLGGLLLCRALLYQRHSFRDQFRAIHRHWLCRRHLQYRFSQSAVSR</sequence>
<keyword evidence="1" id="KW-0732">Signal</keyword>
<dbReference type="GeneID" id="97221391"/>
<feature type="chain" id="PRO_5045578090" description="DUF2946 domain-containing protein" evidence="1">
    <location>
        <begin position="20"/>
        <end position="132"/>
    </location>
</feature>
<proteinExistence type="predicted"/>
<organism evidence="2 3">
    <name type="scientific">Aeromonas bivalvium</name>
    <dbReference type="NCBI Taxonomy" id="440079"/>
    <lineage>
        <taxon>Bacteria</taxon>
        <taxon>Pseudomonadati</taxon>
        <taxon>Pseudomonadota</taxon>
        <taxon>Gammaproteobacteria</taxon>
        <taxon>Aeromonadales</taxon>
        <taxon>Aeromonadaceae</taxon>
        <taxon>Aeromonas</taxon>
    </lineage>
</organism>
<evidence type="ECO:0008006" key="4">
    <source>
        <dbReference type="Google" id="ProtNLM"/>
    </source>
</evidence>
<accession>A0ABW9GSK3</accession>
<gene>
    <name evidence="2" type="ORF">ACEUDJ_14795</name>
</gene>
<dbReference type="Proteomes" id="UP001630969">
    <property type="component" value="Unassembled WGS sequence"/>
</dbReference>
<feature type="signal peptide" evidence="1">
    <location>
        <begin position="1"/>
        <end position="19"/>
    </location>
</feature>